<sequence length="61" mass="7191">MIMRAYLGQMIMIILILVKEKEEEVGSPHTIQTQQVHTFVLGCCLMMVSNSNLQFMQEMWW</sequence>
<accession>A0A7J9AQ15</accession>
<feature type="signal peptide" evidence="1">
    <location>
        <begin position="1"/>
        <end position="20"/>
    </location>
</feature>
<reference evidence="2 3" key="1">
    <citation type="journal article" date="2019" name="Genome Biol. Evol.">
        <title>Insights into the evolution of the New World diploid cottons (Gossypium, subgenus Houzingenia) based on genome sequencing.</title>
        <authorList>
            <person name="Grover C.E."/>
            <person name="Arick M.A. 2nd"/>
            <person name="Thrash A."/>
            <person name="Conover J.L."/>
            <person name="Sanders W.S."/>
            <person name="Peterson D.G."/>
            <person name="Frelichowski J.E."/>
            <person name="Scheffler J.A."/>
            <person name="Scheffler B.E."/>
            <person name="Wendel J.F."/>
        </authorList>
    </citation>
    <scope>NUCLEOTIDE SEQUENCE [LARGE SCALE GENOMIC DNA]</scope>
    <source>
        <strain evidence="2">4</strain>
        <tissue evidence="2">Leaf</tissue>
    </source>
</reference>
<feature type="chain" id="PRO_5029912748" evidence="1">
    <location>
        <begin position="21"/>
        <end position="61"/>
    </location>
</feature>
<gene>
    <name evidence="2" type="ORF">Golax_022113</name>
</gene>
<protein>
    <submittedName>
        <fullName evidence="2">Uncharacterized protein</fullName>
    </submittedName>
</protein>
<keyword evidence="1" id="KW-0732">Signal</keyword>
<dbReference type="EMBL" id="JABEZV010000011">
    <property type="protein sequence ID" value="MBA0725529.1"/>
    <property type="molecule type" value="Genomic_DNA"/>
</dbReference>
<evidence type="ECO:0000313" key="3">
    <source>
        <dbReference type="Proteomes" id="UP000593574"/>
    </source>
</evidence>
<proteinExistence type="predicted"/>
<comment type="caution">
    <text evidence="2">The sequence shown here is derived from an EMBL/GenBank/DDBJ whole genome shotgun (WGS) entry which is preliminary data.</text>
</comment>
<dbReference type="Proteomes" id="UP000593574">
    <property type="component" value="Unassembled WGS sequence"/>
</dbReference>
<name>A0A7J9AQ15_9ROSI</name>
<evidence type="ECO:0000313" key="2">
    <source>
        <dbReference type="EMBL" id="MBA0725529.1"/>
    </source>
</evidence>
<evidence type="ECO:0000256" key="1">
    <source>
        <dbReference type="SAM" id="SignalP"/>
    </source>
</evidence>
<organism evidence="2 3">
    <name type="scientific">Gossypium laxum</name>
    <dbReference type="NCBI Taxonomy" id="34288"/>
    <lineage>
        <taxon>Eukaryota</taxon>
        <taxon>Viridiplantae</taxon>
        <taxon>Streptophyta</taxon>
        <taxon>Embryophyta</taxon>
        <taxon>Tracheophyta</taxon>
        <taxon>Spermatophyta</taxon>
        <taxon>Magnoliopsida</taxon>
        <taxon>eudicotyledons</taxon>
        <taxon>Gunneridae</taxon>
        <taxon>Pentapetalae</taxon>
        <taxon>rosids</taxon>
        <taxon>malvids</taxon>
        <taxon>Malvales</taxon>
        <taxon>Malvaceae</taxon>
        <taxon>Malvoideae</taxon>
        <taxon>Gossypium</taxon>
    </lineage>
</organism>
<keyword evidence="3" id="KW-1185">Reference proteome</keyword>
<dbReference type="AlphaFoldDB" id="A0A7J9AQ15"/>